<comment type="caution">
    <text evidence="1">The sequence shown here is derived from an EMBL/GenBank/DDBJ whole genome shotgun (WGS) entry which is preliminary data.</text>
</comment>
<evidence type="ECO:0000313" key="2">
    <source>
        <dbReference type="Proteomes" id="UP000242683"/>
    </source>
</evidence>
<protein>
    <submittedName>
        <fullName evidence="1">Uncharacterized protein</fullName>
    </submittedName>
</protein>
<organism evidence="1 2">
    <name type="scientific">Acetobacter malorum</name>
    <dbReference type="NCBI Taxonomy" id="178901"/>
    <lineage>
        <taxon>Bacteria</taxon>
        <taxon>Pseudomonadati</taxon>
        <taxon>Pseudomonadota</taxon>
        <taxon>Alphaproteobacteria</taxon>
        <taxon>Acetobacterales</taxon>
        <taxon>Acetobacteraceae</taxon>
        <taxon>Acetobacter</taxon>
    </lineage>
</organism>
<name>A0A1Y3G6R4_9PROT</name>
<gene>
    <name evidence="1" type="ORF">HK23_09795</name>
</gene>
<sequence>MSYKFNNISIFKIKDEGGVVLKHMTRKNIKNLKGSEEGEIIFDITDHVPVIFLNGRWKKMSFSDDM</sequence>
<reference evidence="2" key="1">
    <citation type="submission" date="2014-06" db="EMBL/GenBank/DDBJ databases">
        <authorList>
            <person name="Winans N.J."/>
            <person name="Newell P.D."/>
            <person name="Douglas A.E."/>
        </authorList>
    </citation>
    <scope>NUCLEOTIDE SEQUENCE [LARGE SCALE GENOMIC DNA]</scope>
    <source>
        <strain evidence="2">DsW_057</strain>
    </source>
</reference>
<evidence type="ECO:0000313" key="1">
    <source>
        <dbReference type="EMBL" id="OUJ04259.1"/>
    </source>
</evidence>
<dbReference type="AlphaFoldDB" id="A0A1Y3G6R4"/>
<proteinExistence type="predicted"/>
<accession>A0A1Y3G6R4</accession>
<dbReference type="EMBL" id="JOPG01000034">
    <property type="protein sequence ID" value="OUJ04259.1"/>
    <property type="molecule type" value="Genomic_DNA"/>
</dbReference>
<dbReference type="Proteomes" id="UP000242683">
    <property type="component" value="Unassembled WGS sequence"/>
</dbReference>